<dbReference type="InterPro" id="IPR051533">
    <property type="entry name" value="WaaL-like"/>
</dbReference>
<evidence type="ECO:0000256" key="2">
    <source>
        <dbReference type="ARBA" id="ARBA00022692"/>
    </source>
</evidence>
<dbReference type="EMBL" id="JAVRIA010000001">
    <property type="protein sequence ID" value="MDT0557366.1"/>
    <property type="molecule type" value="Genomic_DNA"/>
</dbReference>
<proteinExistence type="predicted"/>
<feature type="transmembrane region" description="Helical" evidence="5">
    <location>
        <begin position="323"/>
        <end position="339"/>
    </location>
</feature>
<feature type="transmembrane region" description="Helical" evidence="5">
    <location>
        <begin position="231"/>
        <end position="249"/>
    </location>
</feature>
<dbReference type="InterPro" id="IPR007016">
    <property type="entry name" value="O-antigen_ligase-rel_domated"/>
</dbReference>
<dbReference type="Pfam" id="PF04932">
    <property type="entry name" value="Wzy_C"/>
    <property type="match status" value="1"/>
</dbReference>
<evidence type="ECO:0000256" key="1">
    <source>
        <dbReference type="ARBA" id="ARBA00004141"/>
    </source>
</evidence>
<feature type="transmembrane region" description="Helical" evidence="5">
    <location>
        <begin position="54"/>
        <end position="74"/>
    </location>
</feature>
<accession>A0ABU2YHJ5</accession>
<sequence>MFEVLKACAYIVGAEVFLRTTKGSISYEAGKYVVIFFVLMGILYKGISGKGYPYFMYIMFLIPSIFVASTTLSFDANFRTNIAFVLSGPICLGFAALFCYDTKVTFNQMSTILLYMLLPIIMHTTYIYFYTPDLKEVLSSTASNRAAAGGWGANQVSAVLGLGMFIAAIRLFTKSSTTPLKFLNTLVLCLISFRAITTLSRGGVLTAVATIIVFLFFYYAKVSFKRKNQVIGLFLILCVSLATTWFVSVNQTDGITNLRYANKDHLGRDKENLTTGRLELFTEELSGFIDNPFFGIGSSRAKDQRKEIVGQGTTSHSEFSRTLAEHGIFGVFILLILVFKPLDIRAKNKNNYYFFAFLTFWFLTINHMSMRIAMPAFIYALALLKITHEKRPLHRKQIKQA</sequence>
<evidence type="ECO:0000256" key="4">
    <source>
        <dbReference type="ARBA" id="ARBA00023136"/>
    </source>
</evidence>
<protein>
    <submittedName>
        <fullName evidence="7">O-antigen ligase family protein</fullName>
    </submittedName>
</protein>
<dbReference type="GO" id="GO:0016874">
    <property type="term" value="F:ligase activity"/>
    <property type="evidence" value="ECO:0007669"/>
    <property type="project" value="UniProtKB-KW"/>
</dbReference>
<comment type="subcellular location">
    <subcellularLocation>
        <location evidence="1">Membrane</location>
        <topology evidence="1">Multi-pass membrane protein</topology>
    </subcellularLocation>
</comment>
<dbReference type="PANTHER" id="PTHR37422">
    <property type="entry name" value="TEICHURONIC ACID BIOSYNTHESIS PROTEIN TUAE"/>
    <property type="match status" value="1"/>
</dbReference>
<evidence type="ECO:0000259" key="6">
    <source>
        <dbReference type="Pfam" id="PF04932"/>
    </source>
</evidence>
<keyword evidence="2 5" id="KW-0812">Transmembrane</keyword>
<evidence type="ECO:0000313" key="7">
    <source>
        <dbReference type="EMBL" id="MDT0557366.1"/>
    </source>
</evidence>
<feature type="transmembrane region" description="Helical" evidence="5">
    <location>
        <begin position="151"/>
        <end position="172"/>
    </location>
</feature>
<feature type="transmembrane region" description="Helical" evidence="5">
    <location>
        <begin position="80"/>
        <end position="100"/>
    </location>
</feature>
<feature type="transmembrane region" description="Helical" evidence="5">
    <location>
        <begin position="202"/>
        <end position="219"/>
    </location>
</feature>
<feature type="transmembrane region" description="Helical" evidence="5">
    <location>
        <begin position="29"/>
        <end position="47"/>
    </location>
</feature>
<feature type="domain" description="O-antigen ligase-related" evidence="6">
    <location>
        <begin position="187"/>
        <end position="335"/>
    </location>
</feature>
<keyword evidence="8" id="KW-1185">Reference proteome</keyword>
<evidence type="ECO:0000313" key="8">
    <source>
        <dbReference type="Proteomes" id="UP001259492"/>
    </source>
</evidence>
<feature type="transmembrane region" description="Helical" evidence="5">
    <location>
        <begin position="112"/>
        <end position="131"/>
    </location>
</feature>
<keyword evidence="3 5" id="KW-1133">Transmembrane helix</keyword>
<evidence type="ECO:0000256" key="5">
    <source>
        <dbReference type="SAM" id="Phobius"/>
    </source>
</evidence>
<name>A0ABU2YHJ5_9FLAO</name>
<comment type="caution">
    <text evidence="7">The sequence shown here is derived from an EMBL/GenBank/DDBJ whole genome shotgun (WGS) entry which is preliminary data.</text>
</comment>
<evidence type="ECO:0000256" key="3">
    <source>
        <dbReference type="ARBA" id="ARBA00022989"/>
    </source>
</evidence>
<dbReference type="Proteomes" id="UP001259492">
    <property type="component" value="Unassembled WGS sequence"/>
</dbReference>
<organism evidence="7 8">
    <name type="scientific">Microcosmobacter mediterraneus</name>
    <dbReference type="NCBI Taxonomy" id="3075607"/>
    <lineage>
        <taxon>Bacteria</taxon>
        <taxon>Pseudomonadati</taxon>
        <taxon>Bacteroidota</taxon>
        <taxon>Flavobacteriia</taxon>
        <taxon>Flavobacteriales</taxon>
        <taxon>Flavobacteriaceae</taxon>
        <taxon>Microcosmobacter</taxon>
    </lineage>
</organism>
<reference evidence="7 8" key="1">
    <citation type="submission" date="2023-09" db="EMBL/GenBank/DDBJ databases">
        <authorList>
            <person name="Rey-Velasco X."/>
        </authorList>
    </citation>
    <scope>NUCLEOTIDE SEQUENCE [LARGE SCALE GENOMIC DNA]</scope>
    <source>
        <strain evidence="7 8">W332</strain>
    </source>
</reference>
<feature type="transmembrane region" description="Helical" evidence="5">
    <location>
        <begin position="179"/>
        <end position="196"/>
    </location>
</feature>
<gene>
    <name evidence="7" type="ORF">RM697_01820</name>
</gene>
<dbReference type="RefSeq" id="WP_311426134.1">
    <property type="nucleotide sequence ID" value="NZ_JAVRIA010000001.1"/>
</dbReference>
<feature type="transmembrane region" description="Helical" evidence="5">
    <location>
        <begin position="351"/>
        <end position="366"/>
    </location>
</feature>
<keyword evidence="4 5" id="KW-0472">Membrane</keyword>
<keyword evidence="7" id="KW-0436">Ligase</keyword>
<dbReference type="PANTHER" id="PTHR37422:SF13">
    <property type="entry name" value="LIPOPOLYSACCHARIDE BIOSYNTHESIS PROTEIN PA4999-RELATED"/>
    <property type="match status" value="1"/>
</dbReference>